<dbReference type="AlphaFoldDB" id="A0A3B1D784"/>
<protein>
    <recommendedName>
        <fullName evidence="2">Salt-induced outer membrane protein</fullName>
    </recommendedName>
</protein>
<evidence type="ECO:0000313" key="1">
    <source>
        <dbReference type="EMBL" id="VAX30770.1"/>
    </source>
</evidence>
<reference evidence="1" key="1">
    <citation type="submission" date="2018-06" db="EMBL/GenBank/DDBJ databases">
        <authorList>
            <person name="Zhirakovskaya E."/>
        </authorList>
    </citation>
    <scope>NUCLEOTIDE SEQUENCE</scope>
</reference>
<dbReference type="EMBL" id="UOGF01000064">
    <property type="protein sequence ID" value="VAX30770.1"/>
    <property type="molecule type" value="Genomic_DNA"/>
</dbReference>
<accession>A0A3B1D784</accession>
<dbReference type="Pfam" id="PF04338">
    <property type="entry name" value="DUF481"/>
    <property type="match status" value="1"/>
</dbReference>
<evidence type="ECO:0008006" key="2">
    <source>
        <dbReference type="Google" id="ProtNLM"/>
    </source>
</evidence>
<gene>
    <name evidence="1" type="ORF">MNBD_NITROSPIRAE01-190</name>
</gene>
<sequence>MKLLKMIPLLVILLLLEVISVGAAEKKWSDEGELSSVNTGGNTNVSTFAAKNIVKYKFSEKIEGNWKVSALNSKTEGIKTAERYASELRGDHLFSEHIYAGLSVGWLKDKFAGIDARYYVGPVAGYRVLHGPKHFLKTEAGLDYVSEDYTNNTSSNFLRGRAFGAYEFHLTDLNKFTQSLEYLYDFDNATNYNINTVSAMVTVLSQNFSLKTSYEVKFDNDPIGARLNKKTDTMLAVSLLVNF</sequence>
<name>A0A3B1D784_9ZZZZ</name>
<dbReference type="InterPro" id="IPR007433">
    <property type="entry name" value="DUF481"/>
</dbReference>
<proteinExistence type="predicted"/>
<organism evidence="1">
    <name type="scientific">hydrothermal vent metagenome</name>
    <dbReference type="NCBI Taxonomy" id="652676"/>
    <lineage>
        <taxon>unclassified sequences</taxon>
        <taxon>metagenomes</taxon>
        <taxon>ecological metagenomes</taxon>
    </lineage>
</organism>